<feature type="region of interest" description="Disordered" evidence="1">
    <location>
        <begin position="134"/>
        <end position="155"/>
    </location>
</feature>
<keyword evidence="3" id="KW-1185">Reference proteome</keyword>
<evidence type="ECO:0000313" key="3">
    <source>
        <dbReference type="Proteomes" id="UP000327013"/>
    </source>
</evidence>
<dbReference type="EMBL" id="VIBQ01000013">
    <property type="protein sequence ID" value="KAB8346121.1"/>
    <property type="molecule type" value="Genomic_DNA"/>
</dbReference>
<dbReference type="Proteomes" id="UP000327013">
    <property type="component" value="Unassembled WGS sequence"/>
</dbReference>
<name>A0A5N6KUR8_9ROSI</name>
<sequence length="155" mass="17122">MSVEQKKGEETHGLFGLHGYQPAAAFLTRIYTNPSRHQTQLPSAAPPNTTETSETSVRTMCQMYFTVYTRCGCVFPNDAVQPCERQVRAGANGLTGRLGGVCLLENIRMDLQQHCLTCYINTQREKAIVAQKLADDKAAAEKKQKKDGPDDKATN</sequence>
<dbReference type="AlphaFoldDB" id="A0A5N6KUR8"/>
<gene>
    <name evidence="2" type="ORF">FH972_023169</name>
</gene>
<protein>
    <submittedName>
        <fullName evidence="2">Uncharacterized protein</fullName>
    </submittedName>
</protein>
<evidence type="ECO:0000313" key="2">
    <source>
        <dbReference type="EMBL" id="KAB8346121.1"/>
    </source>
</evidence>
<comment type="caution">
    <text evidence="2">The sequence shown here is derived from an EMBL/GenBank/DDBJ whole genome shotgun (WGS) entry which is preliminary data.</text>
</comment>
<accession>A0A5N6KUR8</accession>
<evidence type="ECO:0000256" key="1">
    <source>
        <dbReference type="SAM" id="MobiDB-lite"/>
    </source>
</evidence>
<reference evidence="2 3" key="1">
    <citation type="submission" date="2019-06" db="EMBL/GenBank/DDBJ databases">
        <title>A chromosomal-level reference genome of Carpinus fangiana (Coryloideae, Betulaceae).</title>
        <authorList>
            <person name="Yang X."/>
            <person name="Wang Z."/>
            <person name="Zhang L."/>
            <person name="Hao G."/>
            <person name="Liu J."/>
            <person name="Yang Y."/>
        </authorList>
    </citation>
    <scope>NUCLEOTIDE SEQUENCE [LARGE SCALE GENOMIC DNA]</scope>
    <source>
        <strain evidence="2">Cfa_2016G</strain>
        <tissue evidence="2">Leaf</tissue>
    </source>
</reference>
<organism evidence="2 3">
    <name type="scientific">Carpinus fangiana</name>
    <dbReference type="NCBI Taxonomy" id="176857"/>
    <lineage>
        <taxon>Eukaryota</taxon>
        <taxon>Viridiplantae</taxon>
        <taxon>Streptophyta</taxon>
        <taxon>Embryophyta</taxon>
        <taxon>Tracheophyta</taxon>
        <taxon>Spermatophyta</taxon>
        <taxon>Magnoliopsida</taxon>
        <taxon>eudicotyledons</taxon>
        <taxon>Gunneridae</taxon>
        <taxon>Pentapetalae</taxon>
        <taxon>rosids</taxon>
        <taxon>fabids</taxon>
        <taxon>Fagales</taxon>
        <taxon>Betulaceae</taxon>
        <taxon>Carpinus</taxon>
    </lineage>
</organism>
<proteinExistence type="predicted"/>